<dbReference type="Gene3D" id="3.40.50.300">
    <property type="entry name" value="P-loop containing nucleotide triphosphate hydrolases"/>
    <property type="match status" value="1"/>
</dbReference>
<comment type="caution">
    <text evidence="2">The sequence shown here is derived from an EMBL/GenBank/DDBJ whole genome shotgun (WGS) entry which is preliminary data.</text>
</comment>
<keyword evidence="3" id="KW-1185">Reference proteome</keyword>
<reference evidence="2 3" key="1">
    <citation type="submission" date="2017-07" db="EMBL/GenBank/DDBJ databases">
        <title>Draft whole genome sequences of clinical Proprionibacteriaceae strains.</title>
        <authorList>
            <person name="Bernier A.-M."/>
            <person name="Bernard K."/>
            <person name="Domingo M.-C."/>
        </authorList>
    </citation>
    <scope>NUCLEOTIDE SEQUENCE [LARGE SCALE GENOMIC DNA]</scope>
    <source>
        <strain evidence="2 3">NML 150081</strain>
    </source>
</reference>
<feature type="compositionally biased region" description="Basic residues" evidence="1">
    <location>
        <begin position="1"/>
        <end position="13"/>
    </location>
</feature>
<dbReference type="Pfam" id="PF12846">
    <property type="entry name" value="AAA_10"/>
    <property type="match status" value="1"/>
</dbReference>
<gene>
    <name evidence="2" type="ORF">CGZ91_11745</name>
</gene>
<dbReference type="Proteomes" id="UP000216300">
    <property type="component" value="Unassembled WGS sequence"/>
</dbReference>
<organism evidence="2 3">
    <name type="scientific">Parenemella sanctibonifatiensis</name>
    <dbReference type="NCBI Taxonomy" id="2016505"/>
    <lineage>
        <taxon>Bacteria</taxon>
        <taxon>Bacillati</taxon>
        <taxon>Actinomycetota</taxon>
        <taxon>Actinomycetes</taxon>
        <taxon>Propionibacteriales</taxon>
        <taxon>Propionibacteriaceae</taxon>
        <taxon>Parenemella</taxon>
    </lineage>
</organism>
<protein>
    <recommendedName>
        <fullName evidence="4">ATP-binding protein</fullName>
    </recommendedName>
</protein>
<evidence type="ECO:0000256" key="1">
    <source>
        <dbReference type="SAM" id="MobiDB-lite"/>
    </source>
</evidence>
<dbReference type="Gene3D" id="1.10.8.730">
    <property type="match status" value="1"/>
</dbReference>
<feature type="region of interest" description="Disordered" evidence="1">
    <location>
        <begin position="498"/>
        <end position="524"/>
    </location>
</feature>
<accession>A0A255EDC9</accession>
<dbReference type="AlphaFoldDB" id="A0A255EDC9"/>
<proteinExistence type="predicted"/>
<feature type="region of interest" description="Disordered" evidence="1">
    <location>
        <begin position="1"/>
        <end position="47"/>
    </location>
</feature>
<dbReference type="SUPFAM" id="SSF52540">
    <property type="entry name" value="P-loop containing nucleoside triphosphate hydrolases"/>
    <property type="match status" value="1"/>
</dbReference>
<evidence type="ECO:0008006" key="4">
    <source>
        <dbReference type="Google" id="ProtNLM"/>
    </source>
</evidence>
<sequence>MFLTTKKKPKPRRPAAAAPDTSSNKSAPKKAATSPREDRGTWRDLTGPRPRGLRRWKLLDRLGWYEPPHEYVLTTSTRQVVPLVPAVVAAYQREFLGRPLGLDDVTGQLVTSDPFQLYAAGLATSVNVLIAGDVGTAKSTLCKDHYVTGQLDLGRRVCTFDRKRQHRHGETSMGEYGRAAEVARTAGYTVAEMSFTNEANGARVNILDPAILTKTDRGSGLVGQDRLLRLAAELARGPLSSKERWVLKVAHRVALRNAAEQGRVPILSDVIEALFTITRDDASPHERLVEAELVTDETVLEWGMTLAMDLSQSDLLQLFDGETCDADGQPLNLDADLLVIDTSDLGEGSAQQVMLMAVMTTFVASVWATDERASLVIIEEGYSADLPTAGQVLRSLSKRGRGLGLGLVFVVHHLSDIPPDSPLRALIKEIGVIHIFRQQTEEDATDVLRTFGLPVSAEELMRLQKGTHLLREGSDGKHPVRHVAHLQTALDRWVTYTDDNLRPGGGPPNSLETEMAPAPLAQPE</sequence>
<dbReference type="EMBL" id="NMVJ01000009">
    <property type="protein sequence ID" value="OYN89546.1"/>
    <property type="molecule type" value="Genomic_DNA"/>
</dbReference>
<dbReference type="RefSeq" id="WP_094455384.1">
    <property type="nucleotide sequence ID" value="NZ_NMVJ01000009.1"/>
</dbReference>
<dbReference type="InterPro" id="IPR027417">
    <property type="entry name" value="P-loop_NTPase"/>
</dbReference>
<evidence type="ECO:0000313" key="2">
    <source>
        <dbReference type="EMBL" id="OYN89546.1"/>
    </source>
</evidence>
<evidence type="ECO:0000313" key="3">
    <source>
        <dbReference type="Proteomes" id="UP000216300"/>
    </source>
</evidence>
<name>A0A255EDC9_9ACTN</name>